<dbReference type="PROSITE" id="PS50887">
    <property type="entry name" value="GGDEF"/>
    <property type="match status" value="1"/>
</dbReference>
<reference evidence="4" key="1">
    <citation type="submission" date="2021-04" db="EMBL/GenBank/DDBJ databases">
        <title>The complete genome sequence of Caulobacter sp. S6.</title>
        <authorList>
            <person name="Tang Y."/>
            <person name="Ouyang W."/>
            <person name="Liu Q."/>
            <person name="Huang B."/>
            <person name="Guo Z."/>
            <person name="Lei P."/>
        </authorList>
    </citation>
    <scope>NUCLEOTIDE SEQUENCE</scope>
    <source>
        <strain evidence="4">S6</strain>
    </source>
</reference>
<dbReference type="SMART" id="SM00267">
    <property type="entry name" value="GGDEF"/>
    <property type="match status" value="1"/>
</dbReference>
<dbReference type="Proteomes" id="UP000676409">
    <property type="component" value="Chromosome"/>
</dbReference>
<dbReference type="KEGG" id="caul:KCG34_24565"/>
<evidence type="ECO:0000256" key="1">
    <source>
        <dbReference type="ARBA" id="ARBA00012528"/>
    </source>
</evidence>
<protein>
    <recommendedName>
        <fullName evidence="1">diguanylate cyclase</fullName>
        <ecNumber evidence="1">2.7.7.65</ecNumber>
    </recommendedName>
</protein>
<name>A0A975FZR5_9CAUL</name>
<dbReference type="CDD" id="cd01949">
    <property type="entry name" value="GGDEF"/>
    <property type="match status" value="1"/>
</dbReference>
<dbReference type="GO" id="GO:0043709">
    <property type="term" value="P:cell adhesion involved in single-species biofilm formation"/>
    <property type="evidence" value="ECO:0007669"/>
    <property type="project" value="TreeGrafter"/>
</dbReference>
<accession>A0A975FZR5</accession>
<dbReference type="FunFam" id="3.30.70.270:FF:000001">
    <property type="entry name" value="Diguanylate cyclase domain protein"/>
    <property type="match status" value="1"/>
</dbReference>
<dbReference type="AlphaFoldDB" id="A0A975FZR5"/>
<dbReference type="InterPro" id="IPR029787">
    <property type="entry name" value="Nucleotide_cyclase"/>
</dbReference>
<dbReference type="RefSeq" id="WP_211938212.1">
    <property type="nucleotide sequence ID" value="NZ_CP073078.1"/>
</dbReference>
<organism evidence="4 5">
    <name type="scientific">Phenylobacterium montanum</name>
    <dbReference type="NCBI Taxonomy" id="2823693"/>
    <lineage>
        <taxon>Bacteria</taxon>
        <taxon>Pseudomonadati</taxon>
        <taxon>Pseudomonadota</taxon>
        <taxon>Alphaproteobacteria</taxon>
        <taxon>Caulobacterales</taxon>
        <taxon>Caulobacteraceae</taxon>
        <taxon>Phenylobacterium</taxon>
    </lineage>
</organism>
<dbReference type="InterPro" id="IPR043128">
    <property type="entry name" value="Rev_trsase/Diguanyl_cyclase"/>
</dbReference>
<evidence type="ECO:0000256" key="2">
    <source>
        <dbReference type="SAM" id="Coils"/>
    </source>
</evidence>
<evidence type="ECO:0000313" key="4">
    <source>
        <dbReference type="EMBL" id="QUD88161.1"/>
    </source>
</evidence>
<dbReference type="NCBIfam" id="TIGR00254">
    <property type="entry name" value="GGDEF"/>
    <property type="match status" value="1"/>
</dbReference>
<dbReference type="Pfam" id="PF00990">
    <property type="entry name" value="GGDEF"/>
    <property type="match status" value="1"/>
</dbReference>
<dbReference type="InterPro" id="IPR050469">
    <property type="entry name" value="Diguanylate_Cyclase"/>
</dbReference>
<proteinExistence type="predicted"/>
<keyword evidence="5" id="KW-1185">Reference proteome</keyword>
<dbReference type="GO" id="GO:1902201">
    <property type="term" value="P:negative regulation of bacterial-type flagellum-dependent cell motility"/>
    <property type="evidence" value="ECO:0007669"/>
    <property type="project" value="TreeGrafter"/>
</dbReference>
<dbReference type="GO" id="GO:0005886">
    <property type="term" value="C:plasma membrane"/>
    <property type="evidence" value="ECO:0007669"/>
    <property type="project" value="TreeGrafter"/>
</dbReference>
<dbReference type="EC" id="2.7.7.65" evidence="1"/>
<dbReference type="InterPro" id="IPR000160">
    <property type="entry name" value="GGDEF_dom"/>
</dbReference>
<dbReference type="PANTHER" id="PTHR45138:SF2">
    <property type="entry name" value="DIGUANYLATE CYCLASE VDCA"/>
    <property type="match status" value="1"/>
</dbReference>
<sequence>MSVGVESTLRGPNAYDLARKVLEDMERRHIWPTALNYELWTHYVANPDGALAQEIERLLSIGEAITEGVSEQLAAAYLPKARLNEQIRDAGDQLTRELTAVAAAIKQAQRSSEQYGATLTSAGKSLDEDVGPEDIRRLVDTLTTATKRVQRENRSLAKRLDESTAEVSRLREHLEQVRRDATTDALTNLANRKAFDDELARACAEAVEKREPLALAVIDIDHFKRFNDTWGHQTGDQVIRYVSSVIGRMAPPPRFAARYGGEEFAMIFPSERAAEVVRTLEEIREEVSSRALKRRSTNEDLGTITVSAGVAELKHGEKVDVLIERADQALYASKRNGRNQVTTDSGVAAAA</sequence>
<keyword evidence="2" id="KW-0175">Coiled coil</keyword>
<dbReference type="EMBL" id="CP073078">
    <property type="protein sequence ID" value="QUD88161.1"/>
    <property type="molecule type" value="Genomic_DNA"/>
</dbReference>
<dbReference type="SUPFAM" id="SSF55073">
    <property type="entry name" value="Nucleotide cyclase"/>
    <property type="match status" value="1"/>
</dbReference>
<feature type="domain" description="GGDEF" evidence="3">
    <location>
        <begin position="211"/>
        <end position="346"/>
    </location>
</feature>
<dbReference type="PANTHER" id="PTHR45138">
    <property type="entry name" value="REGULATORY COMPONENTS OF SENSORY TRANSDUCTION SYSTEM"/>
    <property type="match status" value="1"/>
</dbReference>
<gene>
    <name evidence="4" type="ORF">KCG34_24565</name>
</gene>
<feature type="coiled-coil region" evidence="2">
    <location>
        <begin position="146"/>
        <end position="180"/>
    </location>
</feature>
<dbReference type="GO" id="GO:0052621">
    <property type="term" value="F:diguanylate cyclase activity"/>
    <property type="evidence" value="ECO:0007669"/>
    <property type="project" value="UniProtKB-EC"/>
</dbReference>
<dbReference type="Gene3D" id="3.30.70.270">
    <property type="match status" value="1"/>
</dbReference>
<evidence type="ECO:0000259" key="3">
    <source>
        <dbReference type="PROSITE" id="PS50887"/>
    </source>
</evidence>
<evidence type="ECO:0000313" key="5">
    <source>
        <dbReference type="Proteomes" id="UP000676409"/>
    </source>
</evidence>